<evidence type="ECO:0000313" key="2">
    <source>
        <dbReference type="Proteomes" id="UP000054630"/>
    </source>
</evidence>
<dbReference type="EMBL" id="JYDL01000045">
    <property type="protein sequence ID" value="KRX20818.1"/>
    <property type="molecule type" value="Genomic_DNA"/>
</dbReference>
<organism evidence="1 2">
    <name type="scientific">Trichinella nelsoni</name>
    <dbReference type="NCBI Taxonomy" id="6336"/>
    <lineage>
        <taxon>Eukaryota</taxon>
        <taxon>Metazoa</taxon>
        <taxon>Ecdysozoa</taxon>
        <taxon>Nematoda</taxon>
        <taxon>Enoplea</taxon>
        <taxon>Dorylaimia</taxon>
        <taxon>Trichinellida</taxon>
        <taxon>Trichinellidae</taxon>
        <taxon>Trichinella</taxon>
    </lineage>
</organism>
<keyword evidence="2" id="KW-1185">Reference proteome</keyword>
<proteinExistence type="predicted"/>
<evidence type="ECO:0000313" key="1">
    <source>
        <dbReference type="EMBL" id="KRX20818.1"/>
    </source>
</evidence>
<sequence>MLNEVCCGCNGAFFTLTANPSPFVENPANMMMLKKRTSGKDREYNVASLFVTRASPVKH</sequence>
<dbReference type="Proteomes" id="UP000054630">
    <property type="component" value="Unassembled WGS sequence"/>
</dbReference>
<comment type="caution">
    <text evidence="1">The sequence shown here is derived from an EMBL/GenBank/DDBJ whole genome shotgun (WGS) entry which is preliminary data.</text>
</comment>
<accession>A0A0V0S2A9</accession>
<reference evidence="1 2" key="1">
    <citation type="submission" date="2015-01" db="EMBL/GenBank/DDBJ databases">
        <title>Evolution of Trichinella species and genotypes.</title>
        <authorList>
            <person name="Korhonen P.K."/>
            <person name="Edoardo P."/>
            <person name="Giuseppe L.R."/>
            <person name="Gasser R.B."/>
        </authorList>
    </citation>
    <scope>NUCLEOTIDE SEQUENCE [LARGE SCALE GENOMIC DNA]</scope>
    <source>
        <strain evidence="1">ISS37</strain>
    </source>
</reference>
<name>A0A0V0S2A9_9BILA</name>
<protein>
    <submittedName>
        <fullName evidence="1">Uncharacterized protein</fullName>
    </submittedName>
</protein>
<gene>
    <name evidence="1" type="ORF">T07_14611</name>
</gene>
<dbReference type="AlphaFoldDB" id="A0A0V0S2A9"/>